<keyword evidence="8" id="KW-1015">Disulfide bond</keyword>
<dbReference type="GO" id="GO:0006120">
    <property type="term" value="P:mitochondrial electron transport, NADH to ubiquinone"/>
    <property type="evidence" value="ECO:0007669"/>
    <property type="project" value="InterPro"/>
</dbReference>
<evidence type="ECO:0000256" key="3">
    <source>
        <dbReference type="ARBA" id="ARBA00022448"/>
    </source>
</evidence>
<evidence type="ECO:0000256" key="7">
    <source>
        <dbReference type="ARBA" id="ARBA00023128"/>
    </source>
</evidence>
<comment type="function">
    <text evidence="1 9">Accessory subunit of the mitochondrial membrane respiratory chain NADH dehydrogenase (Complex I), that is believed not to be involved in catalysis. Complex I functions in the transfer of electrons from NADH to the respiratory chain. The immediate electron acceptor for the enzyme is believed to be ubiquinone.</text>
</comment>
<evidence type="ECO:0000256" key="8">
    <source>
        <dbReference type="ARBA" id="ARBA00023157"/>
    </source>
</evidence>
<keyword evidence="9" id="KW-0999">Mitochondrion inner membrane</keyword>
<dbReference type="PIRSF" id="PIRSF017016">
    <property type="entry name" value="NDUA8"/>
    <property type="match status" value="1"/>
</dbReference>
<name>A0A6G0TZI9_APHGL</name>
<keyword evidence="4 9" id="KW-0679">Respiratory chain</keyword>
<dbReference type="PROSITE" id="PS51808">
    <property type="entry name" value="CHCH"/>
    <property type="match status" value="1"/>
</dbReference>
<keyword evidence="6 9" id="KW-0249">Electron transport</keyword>
<evidence type="ECO:0000256" key="1">
    <source>
        <dbReference type="ARBA" id="ARBA00003195"/>
    </source>
</evidence>
<keyword evidence="11" id="KW-1185">Reference proteome</keyword>
<protein>
    <recommendedName>
        <fullName evidence="9">NADH dehydrogenase [ubiquinone] 1 alpha subcomplex subunit 8</fullName>
    </recommendedName>
</protein>
<accession>A0A6G0TZI9</accession>
<dbReference type="InterPro" id="IPR016680">
    <property type="entry name" value="NDUFA8"/>
</dbReference>
<evidence type="ECO:0000313" key="10">
    <source>
        <dbReference type="EMBL" id="KAE9541598.1"/>
    </source>
</evidence>
<reference evidence="10 11" key="1">
    <citation type="submission" date="2019-08" db="EMBL/GenBank/DDBJ databases">
        <title>The genome of the soybean aphid Biotype 1, its phylome, world population structure and adaptation to the North American continent.</title>
        <authorList>
            <person name="Giordano R."/>
            <person name="Donthu R.K."/>
            <person name="Hernandez A.G."/>
            <person name="Wright C.L."/>
            <person name="Zimin A.V."/>
        </authorList>
    </citation>
    <scope>NUCLEOTIDE SEQUENCE [LARGE SCALE GENOMIC DNA]</scope>
    <source>
        <tissue evidence="10">Whole aphids</tissue>
    </source>
</reference>
<comment type="caution">
    <text evidence="10">The sequence shown here is derived from an EMBL/GenBank/DDBJ whole genome shotgun (WGS) entry which is preliminary data.</text>
</comment>
<gene>
    <name evidence="10" type="ORF">AGLY_003589</name>
</gene>
<keyword evidence="3 9" id="KW-0813">Transport</keyword>
<organism evidence="10 11">
    <name type="scientific">Aphis glycines</name>
    <name type="common">Soybean aphid</name>
    <dbReference type="NCBI Taxonomy" id="307491"/>
    <lineage>
        <taxon>Eukaryota</taxon>
        <taxon>Metazoa</taxon>
        <taxon>Ecdysozoa</taxon>
        <taxon>Arthropoda</taxon>
        <taxon>Hexapoda</taxon>
        <taxon>Insecta</taxon>
        <taxon>Pterygota</taxon>
        <taxon>Neoptera</taxon>
        <taxon>Paraneoptera</taxon>
        <taxon>Hemiptera</taxon>
        <taxon>Sternorrhyncha</taxon>
        <taxon>Aphidomorpha</taxon>
        <taxon>Aphidoidea</taxon>
        <taxon>Aphididae</taxon>
        <taxon>Aphidini</taxon>
        <taxon>Aphis</taxon>
        <taxon>Aphis</taxon>
    </lineage>
</organism>
<evidence type="ECO:0000256" key="9">
    <source>
        <dbReference type="PIRNR" id="PIRNR017016"/>
    </source>
</evidence>
<dbReference type="EMBL" id="VYZN01000012">
    <property type="protein sequence ID" value="KAE9541598.1"/>
    <property type="molecule type" value="Genomic_DNA"/>
</dbReference>
<evidence type="ECO:0000256" key="2">
    <source>
        <dbReference type="ARBA" id="ARBA00010705"/>
    </source>
</evidence>
<sequence length="177" mass="20581">MVVTNDTELPTFEELTVEEVPISTPGLRAAAHHFGKYCLDVNDEFMMCKQETKDPRKCINEGKAVTSCALEFFRKLKGNCFDEFQIYSNCIDKSSNRMDFEPCRKTQAVYDKCVFEKMGIERPEHGFFCKARVYTGNRPKPPVEEPQVFNELPIGLKDFKEEERPPAKYGQRNWFIK</sequence>
<evidence type="ECO:0000256" key="6">
    <source>
        <dbReference type="ARBA" id="ARBA00022982"/>
    </source>
</evidence>
<evidence type="ECO:0000256" key="5">
    <source>
        <dbReference type="ARBA" id="ARBA00022737"/>
    </source>
</evidence>
<keyword evidence="5" id="KW-0677">Repeat</keyword>
<dbReference type="AlphaFoldDB" id="A0A6G0TZI9"/>
<dbReference type="Proteomes" id="UP000475862">
    <property type="component" value="Unassembled WGS sequence"/>
</dbReference>
<dbReference type="PANTHER" id="PTHR13344:SF0">
    <property type="entry name" value="NADH DEHYDROGENASE [UBIQUINONE] 1 ALPHA SUBCOMPLEX SUBUNIT 8"/>
    <property type="match status" value="1"/>
</dbReference>
<proteinExistence type="inferred from homology"/>
<comment type="similarity">
    <text evidence="2 9">Belongs to the complex I NDUFA8 subunit family.</text>
</comment>
<dbReference type="OrthoDB" id="276296at2759"/>
<comment type="subcellular location">
    <subcellularLocation>
        <location evidence="9">Mitochondrion inner membrane</location>
    </subcellularLocation>
</comment>
<evidence type="ECO:0000256" key="4">
    <source>
        <dbReference type="ARBA" id="ARBA00022660"/>
    </source>
</evidence>
<dbReference type="PANTHER" id="PTHR13344">
    <property type="entry name" value="NADH-UBIQUINONE OXIDOREDUCTASE"/>
    <property type="match status" value="1"/>
</dbReference>
<dbReference type="GO" id="GO:0005743">
    <property type="term" value="C:mitochondrial inner membrane"/>
    <property type="evidence" value="ECO:0007669"/>
    <property type="project" value="UniProtKB-SubCell"/>
</dbReference>
<keyword evidence="7 9" id="KW-0496">Mitochondrion</keyword>
<keyword evidence="9" id="KW-0472">Membrane</keyword>
<evidence type="ECO:0000313" key="11">
    <source>
        <dbReference type="Proteomes" id="UP000475862"/>
    </source>
</evidence>